<sequence length="216" mass="24814">MTRNNTQPVFQQALGAAWEKLGDVIRRHYTMTPFSDDYVCVRGTMNEVHHAPWAALLMPFGRLFGALVPYTGTDVPIEVHYRCKPGDANLYWDRVFHFTGRKPFHFRSHMEHTAAHGAEVIEYVRFGIGMRLAVSAEDGALVFRDRGYIWRVVGLRIPLPLGLFMGTAYVEERPDPSSLEHFTMKMLLRHRWFGDVFRYSGRFHLPSSPASRTGSQ</sequence>
<dbReference type="Pfam" id="PF13761">
    <property type="entry name" value="DUF4166"/>
    <property type="match status" value="1"/>
</dbReference>
<dbReference type="Proteomes" id="UP001242045">
    <property type="component" value="Unassembled WGS sequence"/>
</dbReference>
<dbReference type="RefSeq" id="WP_307684899.1">
    <property type="nucleotide sequence ID" value="NZ_JAUSRD010000004.1"/>
</dbReference>
<gene>
    <name evidence="2" type="ORF">J2W31_002404</name>
</gene>
<evidence type="ECO:0000259" key="1">
    <source>
        <dbReference type="Pfam" id="PF13761"/>
    </source>
</evidence>
<dbReference type="EMBL" id="JAUSRD010000004">
    <property type="protein sequence ID" value="MDP9893293.1"/>
    <property type="molecule type" value="Genomic_DNA"/>
</dbReference>
<comment type="caution">
    <text evidence="2">The sequence shown here is derived from an EMBL/GenBank/DDBJ whole genome shotgun (WGS) entry which is preliminary data.</text>
</comment>
<proteinExistence type="predicted"/>
<reference evidence="2" key="1">
    <citation type="submission" date="2023-07" db="EMBL/GenBank/DDBJ databases">
        <title>Sorghum-associated microbial communities from plants grown in Nebraska, USA.</title>
        <authorList>
            <person name="Schachtman D."/>
        </authorList>
    </citation>
    <scope>NUCLEOTIDE SEQUENCE</scope>
    <source>
        <strain evidence="2">DS3754</strain>
    </source>
</reference>
<organism evidence="2 3">
    <name type="scientific">Variovorax boronicumulans</name>
    <dbReference type="NCBI Taxonomy" id="436515"/>
    <lineage>
        <taxon>Bacteria</taxon>
        <taxon>Pseudomonadati</taxon>
        <taxon>Pseudomonadota</taxon>
        <taxon>Betaproteobacteria</taxon>
        <taxon>Burkholderiales</taxon>
        <taxon>Comamonadaceae</taxon>
        <taxon>Variovorax</taxon>
    </lineage>
</organism>
<protein>
    <recommendedName>
        <fullName evidence="1">DUF4166 domain-containing protein</fullName>
    </recommendedName>
</protein>
<feature type="domain" description="DUF4166" evidence="1">
    <location>
        <begin position="23"/>
        <end position="203"/>
    </location>
</feature>
<accession>A0AAW8CP97</accession>
<evidence type="ECO:0000313" key="3">
    <source>
        <dbReference type="Proteomes" id="UP001242045"/>
    </source>
</evidence>
<dbReference type="AlphaFoldDB" id="A0AAW8CP97"/>
<evidence type="ECO:0000313" key="2">
    <source>
        <dbReference type="EMBL" id="MDP9893293.1"/>
    </source>
</evidence>
<dbReference type="InterPro" id="IPR025311">
    <property type="entry name" value="DUF4166"/>
</dbReference>
<name>A0AAW8CP97_9BURK</name>